<dbReference type="AlphaFoldDB" id="A0A4Y3IM36"/>
<dbReference type="SUPFAM" id="SSF46785">
    <property type="entry name" value="Winged helix' DNA-binding domain"/>
    <property type="match status" value="1"/>
</dbReference>
<sequence>MKRTTYNQLVAFQSIVEEGSIRGAARKLEMTSPTVSQSLKLLEANVGLTLFNRSTRRMDLTDAGTLLYERTKDALSSLNHALESVNELSEAPSGTVRITVPRFVYQVYLRPIYAQFCAQYPEIQLEISVSDAAVDIVREGFDLGIRFGDKVQPDMVAKKLTEPMKGALFASKEYLEQYGTPQSIEDLKNHKYVQYRYITSNQLAPLELIQNGQRVVVEMPCALIVNDTDLEIDAAIKGVGISSIIEPCVKPYFDSGELIPLMKDQWASYPGMYLYYVQNSQKVRRVKVLIDYLVEKISSNEIT</sequence>
<comment type="caution">
    <text evidence="6">The sequence shown here is derived from an EMBL/GenBank/DDBJ whole genome shotgun (WGS) entry which is preliminary data.</text>
</comment>
<dbReference type="Pfam" id="PF03466">
    <property type="entry name" value="LysR_substrate"/>
    <property type="match status" value="1"/>
</dbReference>
<evidence type="ECO:0000256" key="1">
    <source>
        <dbReference type="ARBA" id="ARBA00009437"/>
    </source>
</evidence>
<protein>
    <submittedName>
        <fullName evidence="6">LysR family transcriptional regulator</fullName>
    </submittedName>
</protein>
<reference evidence="6 7" key="1">
    <citation type="submission" date="2019-06" db="EMBL/GenBank/DDBJ databases">
        <title>Whole genome shotgun sequence of Vibrio comitans NBRC 102076.</title>
        <authorList>
            <person name="Hosoyama A."/>
            <person name="Uohara A."/>
            <person name="Ohji S."/>
            <person name="Ichikawa N."/>
        </authorList>
    </citation>
    <scope>NUCLEOTIDE SEQUENCE [LARGE SCALE GENOMIC DNA]</scope>
    <source>
        <strain evidence="6 7">NBRC 102076</strain>
    </source>
</reference>
<dbReference type="SUPFAM" id="SSF53850">
    <property type="entry name" value="Periplasmic binding protein-like II"/>
    <property type="match status" value="1"/>
</dbReference>
<dbReference type="FunFam" id="1.10.10.10:FF:000001">
    <property type="entry name" value="LysR family transcriptional regulator"/>
    <property type="match status" value="1"/>
</dbReference>
<proteinExistence type="inferred from homology"/>
<dbReference type="Gene3D" id="3.40.190.290">
    <property type="match status" value="1"/>
</dbReference>
<accession>A0A4Y3IM36</accession>
<dbReference type="InterPro" id="IPR005119">
    <property type="entry name" value="LysR_subst-bd"/>
</dbReference>
<organism evidence="6 7">
    <name type="scientific">Vibrio comitans NBRC 102076</name>
    <dbReference type="NCBI Taxonomy" id="1219078"/>
    <lineage>
        <taxon>Bacteria</taxon>
        <taxon>Pseudomonadati</taxon>
        <taxon>Pseudomonadota</taxon>
        <taxon>Gammaproteobacteria</taxon>
        <taxon>Vibrionales</taxon>
        <taxon>Vibrionaceae</taxon>
        <taxon>Vibrio</taxon>
    </lineage>
</organism>
<dbReference type="PROSITE" id="PS50931">
    <property type="entry name" value="HTH_LYSR"/>
    <property type="match status" value="1"/>
</dbReference>
<keyword evidence="2" id="KW-0805">Transcription regulation</keyword>
<dbReference type="OrthoDB" id="9786526at2"/>
<dbReference type="PANTHER" id="PTHR30537">
    <property type="entry name" value="HTH-TYPE TRANSCRIPTIONAL REGULATOR"/>
    <property type="match status" value="1"/>
</dbReference>
<keyword evidence="3" id="KW-0238">DNA-binding</keyword>
<dbReference type="Gene3D" id="1.10.10.10">
    <property type="entry name" value="Winged helix-like DNA-binding domain superfamily/Winged helix DNA-binding domain"/>
    <property type="match status" value="1"/>
</dbReference>
<dbReference type="Proteomes" id="UP000318242">
    <property type="component" value="Unassembled WGS sequence"/>
</dbReference>
<dbReference type="GO" id="GO:0003700">
    <property type="term" value="F:DNA-binding transcription factor activity"/>
    <property type="evidence" value="ECO:0007669"/>
    <property type="project" value="InterPro"/>
</dbReference>
<dbReference type="InterPro" id="IPR036390">
    <property type="entry name" value="WH_DNA-bd_sf"/>
</dbReference>
<evidence type="ECO:0000313" key="6">
    <source>
        <dbReference type="EMBL" id="GEA60122.1"/>
    </source>
</evidence>
<evidence type="ECO:0000313" key="7">
    <source>
        <dbReference type="Proteomes" id="UP000318242"/>
    </source>
</evidence>
<evidence type="ECO:0000256" key="3">
    <source>
        <dbReference type="ARBA" id="ARBA00023125"/>
    </source>
</evidence>
<dbReference type="RefSeq" id="WP_141270544.1">
    <property type="nucleotide sequence ID" value="NZ_BJLH01000005.1"/>
</dbReference>
<keyword evidence="7" id="KW-1185">Reference proteome</keyword>
<evidence type="ECO:0000256" key="2">
    <source>
        <dbReference type="ARBA" id="ARBA00023015"/>
    </source>
</evidence>
<dbReference type="GO" id="GO:0003677">
    <property type="term" value="F:DNA binding"/>
    <property type="evidence" value="ECO:0007669"/>
    <property type="project" value="UniProtKB-KW"/>
</dbReference>
<keyword evidence="4" id="KW-0804">Transcription</keyword>
<feature type="domain" description="HTH lysR-type" evidence="5">
    <location>
        <begin position="4"/>
        <end position="61"/>
    </location>
</feature>
<evidence type="ECO:0000259" key="5">
    <source>
        <dbReference type="PROSITE" id="PS50931"/>
    </source>
</evidence>
<dbReference type="EMBL" id="BJLH01000005">
    <property type="protein sequence ID" value="GEA60122.1"/>
    <property type="molecule type" value="Genomic_DNA"/>
</dbReference>
<dbReference type="InterPro" id="IPR000847">
    <property type="entry name" value="LysR_HTH_N"/>
</dbReference>
<comment type="similarity">
    <text evidence="1">Belongs to the LysR transcriptional regulatory family.</text>
</comment>
<gene>
    <name evidence="6" type="ORF">VCO01S_13150</name>
</gene>
<dbReference type="InterPro" id="IPR036388">
    <property type="entry name" value="WH-like_DNA-bd_sf"/>
</dbReference>
<dbReference type="Pfam" id="PF00126">
    <property type="entry name" value="HTH_1"/>
    <property type="match status" value="1"/>
</dbReference>
<evidence type="ECO:0000256" key="4">
    <source>
        <dbReference type="ARBA" id="ARBA00023163"/>
    </source>
</evidence>
<dbReference type="PANTHER" id="PTHR30537:SF5">
    <property type="entry name" value="HTH-TYPE TRANSCRIPTIONAL ACTIVATOR TTDR-RELATED"/>
    <property type="match status" value="1"/>
</dbReference>
<dbReference type="InterPro" id="IPR058163">
    <property type="entry name" value="LysR-type_TF_proteobact-type"/>
</dbReference>
<name>A0A4Y3IM36_9VIBR</name>